<dbReference type="GO" id="GO:0004553">
    <property type="term" value="F:hydrolase activity, hydrolyzing O-glycosyl compounds"/>
    <property type="evidence" value="ECO:0007669"/>
    <property type="project" value="InterPro"/>
</dbReference>
<keyword evidence="8 18" id="KW-1133">Transmembrane helix</keyword>
<feature type="domain" description="Glycoside hydrolase family 31 TIM barrel" evidence="19">
    <location>
        <begin position="564"/>
        <end position="649"/>
    </location>
</feature>
<reference evidence="21 22" key="1">
    <citation type="submission" date="2018-11" db="EMBL/GenBank/DDBJ databases">
        <authorList>
            <person name="Lopez-Roques C."/>
            <person name="Donnadieu C."/>
            <person name="Bouchez O."/>
            <person name="Klopp C."/>
            <person name="Cabau C."/>
            <person name="Zahm M."/>
        </authorList>
    </citation>
    <scope>NUCLEOTIDE SEQUENCE [LARGE SCALE GENOMIC DNA]</scope>
    <source>
        <strain evidence="21">RS831</strain>
        <tissue evidence="21">Whole body</tissue>
    </source>
</reference>
<evidence type="ECO:0000256" key="11">
    <source>
        <dbReference type="ARBA" id="ARBA00023242"/>
    </source>
</evidence>
<evidence type="ECO:0000256" key="14">
    <source>
        <dbReference type="ARBA" id="ARBA00062125"/>
    </source>
</evidence>
<keyword evidence="10" id="KW-0325">Glycoprotein</keyword>
<evidence type="ECO:0000256" key="12">
    <source>
        <dbReference type="ARBA" id="ARBA00023295"/>
    </source>
</evidence>
<evidence type="ECO:0000256" key="13">
    <source>
        <dbReference type="ARBA" id="ARBA00059874"/>
    </source>
</evidence>
<reference evidence="21 22" key="2">
    <citation type="submission" date="2019-01" db="EMBL/GenBank/DDBJ databases">
        <title>A chromosome length genome reference of the Java medaka (oryzias javanicus).</title>
        <authorList>
            <person name="Herpin A."/>
            <person name="Takehana Y."/>
            <person name="Naruse K."/>
            <person name="Ansai S."/>
            <person name="Kawaguchi M."/>
        </authorList>
    </citation>
    <scope>NUCLEOTIDE SEQUENCE [LARGE SCALE GENOMIC DNA]</scope>
    <source>
        <strain evidence="21">RS831</strain>
        <tissue evidence="21">Whole body</tissue>
    </source>
</reference>
<dbReference type="AlphaFoldDB" id="A0A3S2MVT4"/>
<keyword evidence="4 18" id="KW-0812">Transmembrane</keyword>
<dbReference type="GO" id="GO:0005975">
    <property type="term" value="P:carbohydrate metabolic process"/>
    <property type="evidence" value="ECO:0007669"/>
    <property type="project" value="InterPro"/>
</dbReference>
<comment type="function">
    <text evidence="13">Putative glycosidase. Promotes myogenesis by activating AKT signaling through the maturation and secretion of IGF2.</text>
</comment>
<dbReference type="EMBL" id="CM012445">
    <property type="protein sequence ID" value="RVE67987.1"/>
    <property type="molecule type" value="Genomic_DNA"/>
</dbReference>
<dbReference type="OrthoDB" id="10070917at2759"/>
<evidence type="ECO:0000256" key="8">
    <source>
        <dbReference type="ARBA" id="ARBA00022989"/>
    </source>
</evidence>
<dbReference type="Gene3D" id="2.60.40.1180">
    <property type="entry name" value="Golgi alpha-mannosidase II"/>
    <property type="match status" value="1"/>
</dbReference>
<evidence type="ECO:0000256" key="10">
    <source>
        <dbReference type="ARBA" id="ARBA00023180"/>
    </source>
</evidence>
<dbReference type="PANTHER" id="PTHR43053:SF4">
    <property type="entry name" value="MYOGENESIS-REGULATING GLYCOSIDASE"/>
    <property type="match status" value="1"/>
</dbReference>
<feature type="domain" description="Glycosyl hydrolase family 31 C-terminal" evidence="20">
    <location>
        <begin position="665"/>
        <end position="745"/>
    </location>
</feature>
<evidence type="ECO:0000313" key="21">
    <source>
        <dbReference type="EMBL" id="RVE67987.1"/>
    </source>
</evidence>
<dbReference type="InterPro" id="IPR050985">
    <property type="entry name" value="Alpha-glycosidase_related"/>
</dbReference>
<dbReference type="SUPFAM" id="SSF51011">
    <property type="entry name" value="Glycosyl hydrolase domain"/>
    <property type="match status" value="1"/>
</dbReference>
<dbReference type="FunFam" id="2.60.40.1180:FF:000006">
    <property type="entry name" value="Putative family 31 glucosidase KIAA1161"/>
    <property type="match status" value="1"/>
</dbReference>
<dbReference type="Proteomes" id="UP000283210">
    <property type="component" value="Chromosome 9"/>
</dbReference>
<keyword evidence="5 17" id="KW-0378">Hydrolase</keyword>
<evidence type="ECO:0000256" key="6">
    <source>
        <dbReference type="ARBA" id="ARBA00022824"/>
    </source>
</evidence>
<dbReference type="Pfam" id="PF01055">
    <property type="entry name" value="Glyco_hydro_31_2nd"/>
    <property type="match status" value="2"/>
</dbReference>
<dbReference type="FunFam" id="3.20.20.80:FF:000037">
    <property type="entry name" value="Putative family 31 glucosidase KIAA1161"/>
    <property type="match status" value="1"/>
</dbReference>
<dbReference type="InterPro" id="IPR000322">
    <property type="entry name" value="Glyco_hydro_31_TIM"/>
</dbReference>
<proteinExistence type="inferred from homology"/>
<keyword evidence="11" id="KW-0539">Nucleus</keyword>
<evidence type="ECO:0000256" key="15">
    <source>
        <dbReference type="ARBA" id="ARBA00071643"/>
    </source>
</evidence>
<dbReference type="GO" id="GO:0048741">
    <property type="term" value="P:skeletal muscle fiber development"/>
    <property type="evidence" value="ECO:0007669"/>
    <property type="project" value="TreeGrafter"/>
</dbReference>
<dbReference type="PANTHER" id="PTHR43053">
    <property type="entry name" value="GLYCOSIDASE FAMILY 31"/>
    <property type="match status" value="1"/>
</dbReference>
<gene>
    <name evidence="21" type="ORF">OJAV_G00087350</name>
</gene>
<dbReference type="GO" id="GO:0031965">
    <property type="term" value="C:nuclear membrane"/>
    <property type="evidence" value="ECO:0007669"/>
    <property type="project" value="UniProtKB-SubCell"/>
</dbReference>
<dbReference type="Pfam" id="PF21365">
    <property type="entry name" value="Glyco_hydro_31_3rd"/>
    <property type="match status" value="1"/>
</dbReference>
<evidence type="ECO:0000259" key="20">
    <source>
        <dbReference type="Pfam" id="PF21365"/>
    </source>
</evidence>
<evidence type="ECO:0000259" key="19">
    <source>
        <dbReference type="Pfam" id="PF01055"/>
    </source>
</evidence>
<organism evidence="21 22">
    <name type="scientific">Oryzias javanicus</name>
    <name type="common">Javanese ricefish</name>
    <name type="synonym">Aplocheilus javanicus</name>
    <dbReference type="NCBI Taxonomy" id="123683"/>
    <lineage>
        <taxon>Eukaryota</taxon>
        <taxon>Metazoa</taxon>
        <taxon>Chordata</taxon>
        <taxon>Craniata</taxon>
        <taxon>Vertebrata</taxon>
        <taxon>Euteleostomi</taxon>
        <taxon>Actinopterygii</taxon>
        <taxon>Neopterygii</taxon>
        <taxon>Teleostei</taxon>
        <taxon>Neoteleostei</taxon>
        <taxon>Acanthomorphata</taxon>
        <taxon>Ovalentaria</taxon>
        <taxon>Atherinomorphae</taxon>
        <taxon>Beloniformes</taxon>
        <taxon>Adrianichthyidae</taxon>
        <taxon>Oryziinae</taxon>
        <taxon>Oryzias</taxon>
    </lineage>
</organism>
<comment type="subcellular location">
    <subcellularLocation>
        <location evidence="2">Endoplasmic reticulum membrane</location>
        <topology evidence="2">Single-pass type II membrane protein</topology>
    </subcellularLocation>
    <subcellularLocation>
        <location evidence="1">Nucleus membrane</location>
        <topology evidence="1">Single-pass type II membrane protein</topology>
    </subcellularLocation>
</comment>
<keyword evidence="9 18" id="KW-0472">Membrane</keyword>
<evidence type="ECO:0000256" key="2">
    <source>
        <dbReference type="ARBA" id="ARBA00004648"/>
    </source>
</evidence>
<evidence type="ECO:0000256" key="1">
    <source>
        <dbReference type="ARBA" id="ARBA00004499"/>
    </source>
</evidence>
<evidence type="ECO:0000256" key="16">
    <source>
        <dbReference type="ARBA" id="ARBA00081764"/>
    </source>
</evidence>
<evidence type="ECO:0000256" key="17">
    <source>
        <dbReference type="RuleBase" id="RU361185"/>
    </source>
</evidence>
<dbReference type="InterPro" id="IPR017853">
    <property type="entry name" value="GH"/>
</dbReference>
<evidence type="ECO:0000256" key="9">
    <source>
        <dbReference type="ARBA" id="ARBA00023136"/>
    </source>
</evidence>
<evidence type="ECO:0000256" key="7">
    <source>
        <dbReference type="ARBA" id="ARBA00022968"/>
    </source>
</evidence>
<dbReference type="SUPFAM" id="SSF51445">
    <property type="entry name" value="(Trans)glycosidases"/>
    <property type="match status" value="1"/>
</dbReference>
<keyword evidence="12 17" id="KW-0326">Glycosidase</keyword>
<dbReference type="InterPro" id="IPR048395">
    <property type="entry name" value="Glyco_hydro_31_C"/>
</dbReference>
<feature type="transmembrane region" description="Helical" evidence="18">
    <location>
        <begin position="93"/>
        <end position="116"/>
    </location>
</feature>
<dbReference type="Gene3D" id="3.20.20.80">
    <property type="entry name" value="Glycosidases"/>
    <property type="match status" value="1"/>
</dbReference>
<dbReference type="InterPro" id="IPR013780">
    <property type="entry name" value="Glyco_hydro_b"/>
</dbReference>
<keyword evidence="7" id="KW-0735">Signal-anchor</keyword>
<keyword evidence="6" id="KW-0256">Endoplasmic reticulum</keyword>
<feature type="domain" description="Glycoside hydrolase family 31 TIM barrel" evidence="19">
    <location>
        <begin position="352"/>
        <end position="503"/>
    </location>
</feature>
<evidence type="ECO:0000256" key="4">
    <source>
        <dbReference type="ARBA" id="ARBA00022692"/>
    </source>
</evidence>
<protein>
    <recommendedName>
        <fullName evidence="15">Myogenesis-regulating glycosidase</fullName>
    </recommendedName>
    <alternativeName>
        <fullName evidence="16">Uncharacterized family 31 glucosidase KIAA1161</fullName>
    </alternativeName>
</protein>
<name>A0A3S2MVT4_ORYJA</name>
<evidence type="ECO:0000256" key="18">
    <source>
        <dbReference type="SAM" id="Phobius"/>
    </source>
</evidence>
<evidence type="ECO:0000256" key="3">
    <source>
        <dbReference type="ARBA" id="ARBA00007806"/>
    </source>
</evidence>
<comment type="similarity">
    <text evidence="3 17">Belongs to the glycosyl hydrolase 31 family.</text>
</comment>
<comment type="subunit">
    <text evidence="14">Interacts with IGF2; this interaction is required for IGF2 secretion.</text>
</comment>
<evidence type="ECO:0000256" key="5">
    <source>
        <dbReference type="ARBA" id="ARBA00022801"/>
    </source>
</evidence>
<dbReference type="CDD" id="cd06592">
    <property type="entry name" value="GH31_NET37"/>
    <property type="match status" value="1"/>
</dbReference>
<keyword evidence="22" id="KW-1185">Reference proteome</keyword>
<evidence type="ECO:0000313" key="22">
    <source>
        <dbReference type="Proteomes" id="UP000283210"/>
    </source>
</evidence>
<dbReference type="GO" id="GO:0005789">
    <property type="term" value="C:endoplasmic reticulum membrane"/>
    <property type="evidence" value="ECO:0007669"/>
    <property type="project" value="UniProtKB-SubCell"/>
</dbReference>
<accession>A0A3S2MVT4</accession>
<sequence>MHLESRTRSCVVVHCHTIDLSDGNIRLEACPSAGQHVKELQVDTASFHTAARTSLQILRMYQIVPGAPVEQPLTEGSHGSPFKKKRSSESRPLVTSGILGCVLVLAAVIAWCYYSMSLRKAQLLKNESLDLRKDGFVIRDQGGTVIFTMTFRSDSLDLDSCSKEGNILSCTRSYSGKLNFFIQSVRSKDTVMCYRVRWEELQNNHSIEHAMAYNGSHWYGGAETAEQHWPIKIHGEQDPQPFVTSDVYSNRKAFGGILERYWLSSNATAIKINDSVPFHLGWSEKGRTLRFEARYQNSPFRPAAGQRAFPELSYRVCVGANVASIHKYMVRRYFPKPIKVPSSKVFAKPVWSTWALYKTAVSQEKLLRYASDITTHGFNCSHLELDDRYTSDYGEFDFDPQKFPNASDMFEKLRKNKFEVTLWTHPFINYDSINFGVAVEKGLFVREPSGELPALVRWWNGVGGILDFTNPEAREWFSSHLSTLKDRYQVASFKFDAGETSYLPRHFSTLTPLSDPSTFTRHYAEMALPFSDRAELRVGYQTQNVSCFYRIIDRDSVWGYELGLKSIIPTVLTVSILGYQFVLPDMIGGNAYPNRTAEGKDALPDKELYIRWLELSAFLPVMQFSIPPWAYDKEVVEIARKFTELHETLVTPRVIELADEVLKTGDPIVRPLWWIANDDEAAYKIDSQFLIGDDLMVAPVLEPGKQERDIYLPAGQWRSYKGEHFDKTPVYLTDYPVDLDEIAYFTWVPSVDT</sequence>